<evidence type="ECO:0000313" key="10">
    <source>
        <dbReference type="EMBL" id="AIQ12205.1"/>
    </source>
</evidence>
<dbReference type="EMBL" id="CP009288">
    <property type="protein sequence ID" value="AIQ12205.1"/>
    <property type="molecule type" value="Genomic_DNA"/>
</dbReference>
<dbReference type="FunFam" id="3.40.50.300:FF:000991">
    <property type="entry name" value="Dephospho-CoA kinase"/>
    <property type="match status" value="1"/>
</dbReference>
<dbReference type="NCBIfam" id="TIGR00152">
    <property type="entry name" value="dephospho-CoA kinase"/>
    <property type="match status" value="1"/>
</dbReference>
<dbReference type="PANTHER" id="PTHR10695">
    <property type="entry name" value="DEPHOSPHO-COA KINASE-RELATED"/>
    <property type="match status" value="1"/>
</dbReference>
<comment type="similarity">
    <text evidence="1 8">Belongs to the CoaE family.</text>
</comment>
<dbReference type="CDD" id="cd02022">
    <property type="entry name" value="DPCK"/>
    <property type="match status" value="1"/>
</dbReference>
<dbReference type="Proteomes" id="UP000029409">
    <property type="component" value="Chromosome"/>
</dbReference>
<comment type="catalytic activity">
    <reaction evidence="8">
        <text>3'-dephospho-CoA + ATP = ADP + CoA + H(+)</text>
        <dbReference type="Rhea" id="RHEA:18245"/>
        <dbReference type="ChEBI" id="CHEBI:15378"/>
        <dbReference type="ChEBI" id="CHEBI:30616"/>
        <dbReference type="ChEBI" id="CHEBI:57287"/>
        <dbReference type="ChEBI" id="CHEBI:57328"/>
        <dbReference type="ChEBI" id="CHEBI:456216"/>
        <dbReference type="EC" id="2.7.1.24"/>
    </reaction>
</comment>
<evidence type="ECO:0000256" key="7">
    <source>
        <dbReference type="ARBA" id="ARBA00022993"/>
    </source>
</evidence>
<keyword evidence="4 8" id="KW-0547">Nucleotide-binding</keyword>
<reference evidence="10 11" key="1">
    <citation type="submission" date="2014-08" db="EMBL/GenBank/DDBJ databases">
        <title>Comparative genomics of the Paenibacillus odorifer group.</title>
        <authorList>
            <person name="den Bakker H.C."/>
            <person name="Tsai Y.-C."/>
            <person name="Martin N."/>
            <person name="Korlach J."/>
            <person name="Wiedmann M."/>
        </authorList>
    </citation>
    <scope>NUCLEOTIDE SEQUENCE [LARGE SCALE GENOMIC DNA]</scope>
    <source>
        <strain evidence="10 11">DSM 1735</strain>
    </source>
</reference>
<evidence type="ECO:0000256" key="2">
    <source>
        <dbReference type="ARBA" id="ARBA00022490"/>
    </source>
</evidence>
<dbReference type="KEGG" id="pdu:PDUR_09925"/>
<dbReference type="OrthoDB" id="9812943at2"/>
<dbReference type="GO" id="GO:0004140">
    <property type="term" value="F:dephospho-CoA kinase activity"/>
    <property type="evidence" value="ECO:0007669"/>
    <property type="project" value="UniProtKB-UniRule"/>
</dbReference>
<dbReference type="UniPathway" id="UPA00241">
    <property type="reaction ID" value="UER00356"/>
</dbReference>
<dbReference type="GO" id="GO:0005737">
    <property type="term" value="C:cytoplasm"/>
    <property type="evidence" value="ECO:0007669"/>
    <property type="project" value="UniProtKB-SubCell"/>
</dbReference>
<accession>A0A089HNA4</accession>
<dbReference type="InterPro" id="IPR027417">
    <property type="entry name" value="P-loop_NTPase"/>
</dbReference>
<keyword evidence="7 8" id="KW-0173">Coenzyme A biosynthesis</keyword>
<proteinExistence type="inferred from homology"/>
<keyword evidence="6 8" id="KW-0067">ATP-binding</keyword>
<keyword evidence="5 8" id="KW-0418">Kinase</keyword>
<evidence type="ECO:0000256" key="8">
    <source>
        <dbReference type="HAMAP-Rule" id="MF_00376"/>
    </source>
</evidence>
<evidence type="ECO:0000256" key="6">
    <source>
        <dbReference type="ARBA" id="ARBA00022840"/>
    </source>
</evidence>
<dbReference type="eggNOG" id="COG0237">
    <property type="taxonomic scope" value="Bacteria"/>
</dbReference>
<dbReference type="SUPFAM" id="SSF52540">
    <property type="entry name" value="P-loop containing nucleoside triphosphate hydrolases"/>
    <property type="match status" value="1"/>
</dbReference>
<dbReference type="Gene3D" id="3.40.50.300">
    <property type="entry name" value="P-loop containing nucleotide triphosphate hydrolases"/>
    <property type="match status" value="1"/>
</dbReference>
<keyword evidence="2 8" id="KW-0963">Cytoplasm</keyword>
<keyword evidence="11" id="KW-1185">Reference proteome</keyword>
<comment type="pathway">
    <text evidence="8">Cofactor biosynthesis; coenzyme A biosynthesis; CoA from (R)-pantothenate: step 5/5.</text>
</comment>
<evidence type="ECO:0000256" key="9">
    <source>
        <dbReference type="NCBIfam" id="TIGR00152"/>
    </source>
</evidence>
<dbReference type="PROSITE" id="PS51219">
    <property type="entry name" value="DPCK"/>
    <property type="match status" value="1"/>
</dbReference>
<gene>
    <name evidence="8" type="primary">coaE</name>
    <name evidence="10" type="ORF">PDUR_09925</name>
</gene>
<protein>
    <recommendedName>
        <fullName evidence="8 9">Dephospho-CoA kinase</fullName>
        <ecNumber evidence="8 9">2.7.1.24</ecNumber>
    </recommendedName>
    <alternativeName>
        <fullName evidence="8">Dephosphocoenzyme A kinase</fullName>
    </alternativeName>
</protein>
<dbReference type="HAMAP" id="MF_00376">
    <property type="entry name" value="Dephospho_CoA_kinase"/>
    <property type="match status" value="1"/>
</dbReference>
<dbReference type="Pfam" id="PF01121">
    <property type="entry name" value="CoaE"/>
    <property type="match status" value="1"/>
</dbReference>
<organism evidence="10 11">
    <name type="scientific">Paenibacillus durus</name>
    <name type="common">Paenibacillus azotofixans</name>
    <dbReference type="NCBI Taxonomy" id="44251"/>
    <lineage>
        <taxon>Bacteria</taxon>
        <taxon>Bacillati</taxon>
        <taxon>Bacillota</taxon>
        <taxon>Bacilli</taxon>
        <taxon>Bacillales</taxon>
        <taxon>Paenibacillaceae</taxon>
        <taxon>Paenibacillus</taxon>
    </lineage>
</organism>
<feature type="binding site" evidence="8">
    <location>
        <begin position="10"/>
        <end position="15"/>
    </location>
    <ligand>
        <name>ATP</name>
        <dbReference type="ChEBI" id="CHEBI:30616"/>
    </ligand>
</feature>
<evidence type="ECO:0000256" key="1">
    <source>
        <dbReference type="ARBA" id="ARBA00009018"/>
    </source>
</evidence>
<dbReference type="STRING" id="44251.PDUR_09925"/>
<evidence type="ECO:0000256" key="4">
    <source>
        <dbReference type="ARBA" id="ARBA00022741"/>
    </source>
</evidence>
<name>A0A089HNA4_PAEDU</name>
<dbReference type="RefSeq" id="WP_042206067.1">
    <property type="nucleotide sequence ID" value="NZ_CP009288.1"/>
</dbReference>
<evidence type="ECO:0000256" key="5">
    <source>
        <dbReference type="ARBA" id="ARBA00022777"/>
    </source>
</evidence>
<evidence type="ECO:0000256" key="3">
    <source>
        <dbReference type="ARBA" id="ARBA00022679"/>
    </source>
</evidence>
<sequence length="199" mass="22245">MIMGLTGGIASGKSTVSALLIKKGARLIDADAIAREIMLPGHEVLAAVTEYFGEGILLPDGTLNRTKLGDIVFHDPEALKALNGLTHPVIRRETRERMQAMERETPERLIIVDIPLLFESGLDDMFERILVVYAPREVQLERLKRRNGLTQDQAEARLNSQMDIELKRSKADYIIDNSGDLADTERQIAVLWDRLGLPC</sequence>
<dbReference type="PANTHER" id="PTHR10695:SF46">
    <property type="entry name" value="BIFUNCTIONAL COENZYME A SYNTHASE-RELATED"/>
    <property type="match status" value="1"/>
</dbReference>
<evidence type="ECO:0000313" key="11">
    <source>
        <dbReference type="Proteomes" id="UP000029409"/>
    </source>
</evidence>
<dbReference type="GO" id="GO:0015937">
    <property type="term" value="P:coenzyme A biosynthetic process"/>
    <property type="evidence" value="ECO:0007669"/>
    <property type="project" value="UniProtKB-UniRule"/>
</dbReference>
<dbReference type="AlphaFoldDB" id="A0A089HNA4"/>
<comment type="subcellular location">
    <subcellularLocation>
        <location evidence="8">Cytoplasm</location>
    </subcellularLocation>
</comment>
<dbReference type="InterPro" id="IPR001977">
    <property type="entry name" value="Depp_CoAkinase"/>
</dbReference>
<dbReference type="GO" id="GO:0005524">
    <property type="term" value="F:ATP binding"/>
    <property type="evidence" value="ECO:0007669"/>
    <property type="project" value="UniProtKB-UniRule"/>
</dbReference>
<comment type="function">
    <text evidence="8">Catalyzes the phosphorylation of the 3'-hydroxyl group of dephosphocoenzyme A to form coenzyme A.</text>
</comment>
<dbReference type="EC" id="2.7.1.24" evidence="8 9"/>
<keyword evidence="3 8" id="KW-0808">Transferase</keyword>